<dbReference type="InterPro" id="IPR041664">
    <property type="entry name" value="AAA_16"/>
</dbReference>
<evidence type="ECO:0000256" key="3">
    <source>
        <dbReference type="ARBA" id="ARBA00023125"/>
    </source>
</evidence>
<dbReference type="Gene3D" id="3.40.50.300">
    <property type="entry name" value="P-loop containing nucleotide triphosphate hydrolases"/>
    <property type="match status" value="1"/>
</dbReference>
<dbReference type="OrthoDB" id="134712at2"/>
<evidence type="ECO:0000313" key="7">
    <source>
        <dbReference type="EMBL" id="GHF39740.1"/>
    </source>
</evidence>
<dbReference type="GO" id="GO:0003677">
    <property type="term" value="F:DNA binding"/>
    <property type="evidence" value="ECO:0007669"/>
    <property type="project" value="UniProtKB-UniRule"/>
</dbReference>
<dbReference type="AlphaFoldDB" id="A0A8H9M8B1"/>
<comment type="caution">
    <text evidence="7">The sequence shown here is derived from an EMBL/GenBank/DDBJ whole genome shotgun (WGS) entry which is preliminary data.</text>
</comment>
<dbReference type="PANTHER" id="PTHR35807:SF1">
    <property type="entry name" value="TRANSCRIPTIONAL REGULATOR REDD"/>
    <property type="match status" value="1"/>
</dbReference>
<dbReference type="Pfam" id="PF00486">
    <property type="entry name" value="Trans_reg_C"/>
    <property type="match status" value="1"/>
</dbReference>
<organism evidence="7 8">
    <name type="scientific">Amycolatopsis bartoniae</name>
    <dbReference type="NCBI Taxonomy" id="941986"/>
    <lineage>
        <taxon>Bacteria</taxon>
        <taxon>Bacillati</taxon>
        <taxon>Actinomycetota</taxon>
        <taxon>Actinomycetes</taxon>
        <taxon>Pseudonocardiales</taxon>
        <taxon>Pseudonocardiaceae</taxon>
        <taxon>Amycolatopsis</taxon>
    </lineage>
</organism>
<dbReference type="InterPro" id="IPR036388">
    <property type="entry name" value="WH-like_DNA-bd_sf"/>
</dbReference>
<dbReference type="InterPro" id="IPR011990">
    <property type="entry name" value="TPR-like_helical_dom_sf"/>
</dbReference>
<feature type="DNA-binding region" description="OmpR/PhoB-type" evidence="5">
    <location>
        <begin position="1"/>
        <end position="99"/>
    </location>
</feature>
<dbReference type="SMART" id="SM00862">
    <property type="entry name" value="Trans_reg_C"/>
    <property type="match status" value="1"/>
</dbReference>
<dbReference type="SUPFAM" id="SSF46894">
    <property type="entry name" value="C-terminal effector domain of the bipartite response regulators"/>
    <property type="match status" value="1"/>
</dbReference>
<dbReference type="SMART" id="SM01043">
    <property type="entry name" value="BTAD"/>
    <property type="match status" value="1"/>
</dbReference>
<keyword evidence="4" id="KW-0804">Transcription</keyword>
<dbReference type="PROSITE" id="PS51755">
    <property type="entry name" value="OMPR_PHOB"/>
    <property type="match status" value="1"/>
</dbReference>
<sequence>MPSVRFGVLGPLRAEDEHGPVDLKGPRHRAVLARLLVARGRVVPSARLVDDLWESPPDGATAALQTFVSALRRALEPGRAPRTPARLLVTEGPGYALMPESVDAWQFEAAVGELADLLAAGRADDALTRADEALALWRGPAYADVADEPWAWGEISRLDELRLLARERRAEALLALGRAAEAVPDLENHTSTQPWREDAWRLLALALYRAGRQGDALAALRRARRVLAEELGVDPGTNLRELESDILTQAPRLSPARPAVPALVGREEELAQVLDAAAAVAARRRLGLVLVSGEAGAGKTALAETVTARLAAQGWTTAWGGSPEHEGVPAAWPWTRILDTLGAPEPAPGGDPVAARFSWHRAVAAHLARVARRAPLALVLDDLHWAGEETLALLTSVVAEPVPVLVVATYRTTDVSANLTAFLGRAARIEPTRIYLGGLSREAVAGVVRLATGRGVDADTAAGIHRRSGGNPFFVRELARLFEAEGPAGLAAVPPGVRDLVRYRVAKLPDAAQRVLRLAAVAGDVDLPVLTAVTGEDVLDAVETATRQGFLVDGARFAHDLVRDTLYQDVSPVRRVRWHAELGAAIERLRPRDVEALAHHFLLAGDSRAVRYAKAAAEQAEARFAPHEAARWWRAALDAHGDGDVRTRLDLVTGLVRALAVAGGLAEARRYRAEALTQAERLGDPALTARVLAAFDVPAVWTEPDDPELARRIAEVAGRTLEALPDTETAARSRLLATIALELRNAGGARARDAARQAEELARELGDPSVLAFALNARFMQSFETAGLAPERQRLGEELLALATRHGLVTFEVLARLVLVQAHSALAAFTAADEHAAAVARLGEDYGIPLVAPFVQWYRALRASAAGQPAEAAYRAAAARLSGTGMSGVDNGIGPFALLCQEVAQGRLPEDGDFGAYEPWCRPLVLLGAGRRAEARAVEIPDSPRDLLYEARTCLHAVAAVELGDRDAMARLYRELLPAANELAGAGSGLLTLRPVAHYLGDLAAALGLADEAVAHHRQAREVRRRAKLGT</sequence>
<dbReference type="EMBL" id="BNAV01000001">
    <property type="protein sequence ID" value="GHF39740.1"/>
    <property type="molecule type" value="Genomic_DNA"/>
</dbReference>
<dbReference type="GO" id="GO:0000160">
    <property type="term" value="P:phosphorelay signal transduction system"/>
    <property type="evidence" value="ECO:0007669"/>
    <property type="project" value="InterPro"/>
</dbReference>
<dbReference type="InterPro" id="IPR051677">
    <property type="entry name" value="AfsR-DnrI-RedD_regulator"/>
</dbReference>
<gene>
    <name evidence="7" type="ORF">GCM10017566_11340</name>
</gene>
<name>A0A8H9M8B1_9PSEU</name>
<feature type="domain" description="OmpR/PhoB-type" evidence="6">
    <location>
        <begin position="1"/>
        <end position="99"/>
    </location>
</feature>
<evidence type="ECO:0000256" key="4">
    <source>
        <dbReference type="ARBA" id="ARBA00023163"/>
    </source>
</evidence>
<dbReference type="SUPFAM" id="SSF52540">
    <property type="entry name" value="P-loop containing nucleoside triphosphate hydrolases"/>
    <property type="match status" value="1"/>
</dbReference>
<dbReference type="InterPro" id="IPR005158">
    <property type="entry name" value="BTAD"/>
</dbReference>
<dbReference type="InterPro" id="IPR001867">
    <property type="entry name" value="OmpR/PhoB-type_DNA-bd"/>
</dbReference>
<accession>A0A8H9M8B1</accession>
<dbReference type="InterPro" id="IPR016032">
    <property type="entry name" value="Sig_transdc_resp-reg_C-effctor"/>
</dbReference>
<evidence type="ECO:0000259" key="6">
    <source>
        <dbReference type="PROSITE" id="PS51755"/>
    </source>
</evidence>
<evidence type="ECO:0000256" key="2">
    <source>
        <dbReference type="ARBA" id="ARBA00023015"/>
    </source>
</evidence>
<reference evidence="7" key="2">
    <citation type="submission" date="2020-09" db="EMBL/GenBank/DDBJ databases">
        <authorList>
            <person name="Sun Q."/>
            <person name="Zhou Y."/>
        </authorList>
    </citation>
    <scope>NUCLEOTIDE SEQUENCE</scope>
    <source>
        <strain evidence="7">CGMCC 4.7679</strain>
    </source>
</reference>
<evidence type="ECO:0000313" key="8">
    <source>
        <dbReference type="Proteomes" id="UP000658656"/>
    </source>
</evidence>
<keyword evidence="2" id="KW-0805">Transcription regulation</keyword>
<reference evidence="7" key="1">
    <citation type="journal article" date="2014" name="Int. J. Syst. Evol. Microbiol.">
        <title>Complete genome sequence of Corynebacterium casei LMG S-19264T (=DSM 44701T), isolated from a smear-ripened cheese.</title>
        <authorList>
            <consortium name="US DOE Joint Genome Institute (JGI-PGF)"/>
            <person name="Walter F."/>
            <person name="Albersmeier A."/>
            <person name="Kalinowski J."/>
            <person name="Ruckert C."/>
        </authorList>
    </citation>
    <scope>NUCLEOTIDE SEQUENCE</scope>
    <source>
        <strain evidence="7">CGMCC 4.7679</strain>
    </source>
</reference>
<dbReference type="Proteomes" id="UP000658656">
    <property type="component" value="Unassembled WGS sequence"/>
</dbReference>
<dbReference type="CDD" id="cd15831">
    <property type="entry name" value="BTAD"/>
    <property type="match status" value="1"/>
</dbReference>
<dbReference type="FunFam" id="1.25.40.10:FF:000222">
    <property type="entry name" value="SARP family transcriptional regulator"/>
    <property type="match status" value="1"/>
</dbReference>
<evidence type="ECO:0000256" key="5">
    <source>
        <dbReference type="PROSITE-ProRule" id="PRU01091"/>
    </source>
</evidence>
<evidence type="ECO:0000256" key="1">
    <source>
        <dbReference type="ARBA" id="ARBA00005820"/>
    </source>
</evidence>
<dbReference type="Pfam" id="PF13191">
    <property type="entry name" value="AAA_16"/>
    <property type="match status" value="1"/>
</dbReference>
<dbReference type="InterPro" id="IPR027417">
    <property type="entry name" value="P-loop_NTPase"/>
</dbReference>
<dbReference type="Pfam" id="PF03704">
    <property type="entry name" value="BTAD"/>
    <property type="match status" value="1"/>
</dbReference>
<protein>
    <submittedName>
        <fullName evidence="7">ATPase AAA</fullName>
    </submittedName>
</protein>
<comment type="similarity">
    <text evidence="1">Belongs to the AfsR/DnrI/RedD regulatory family.</text>
</comment>
<dbReference type="GO" id="GO:0006355">
    <property type="term" value="P:regulation of DNA-templated transcription"/>
    <property type="evidence" value="ECO:0007669"/>
    <property type="project" value="InterPro"/>
</dbReference>
<dbReference type="RefSeq" id="WP_145935227.1">
    <property type="nucleotide sequence ID" value="NZ_BNAV01000001.1"/>
</dbReference>
<keyword evidence="3 5" id="KW-0238">DNA-binding</keyword>
<dbReference type="SUPFAM" id="SSF48452">
    <property type="entry name" value="TPR-like"/>
    <property type="match status" value="1"/>
</dbReference>
<keyword evidence="8" id="KW-1185">Reference proteome</keyword>
<proteinExistence type="inferred from homology"/>
<dbReference type="PANTHER" id="PTHR35807">
    <property type="entry name" value="TRANSCRIPTIONAL REGULATOR REDD-RELATED"/>
    <property type="match status" value="1"/>
</dbReference>
<dbReference type="Gene3D" id="1.10.10.10">
    <property type="entry name" value="Winged helix-like DNA-binding domain superfamily/Winged helix DNA-binding domain"/>
    <property type="match status" value="1"/>
</dbReference>
<dbReference type="Gene3D" id="1.25.40.10">
    <property type="entry name" value="Tetratricopeptide repeat domain"/>
    <property type="match status" value="2"/>
</dbReference>